<dbReference type="STRING" id="1884261.A0A5C3Q7T0"/>
<feature type="compositionally biased region" description="Acidic residues" evidence="1">
    <location>
        <begin position="1199"/>
        <end position="1210"/>
    </location>
</feature>
<evidence type="ECO:0000259" key="2">
    <source>
        <dbReference type="PROSITE" id="PS50172"/>
    </source>
</evidence>
<keyword evidence="4" id="KW-1185">Reference proteome</keyword>
<organism evidence="3 4">
    <name type="scientific">Pterulicium gracile</name>
    <dbReference type="NCBI Taxonomy" id="1884261"/>
    <lineage>
        <taxon>Eukaryota</taxon>
        <taxon>Fungi</taxon>
        <taxon>Dikarya</taxon>
        <taxon>Basidiomycota</taxon>
        <taxon>Agaricomycotina</taxon>
        <taxon>Agaricomycetes</taxon>
        <taxon>Agaricomycetidae</taxon>
        <taxon>Agaricales</taxon>
        <taxon>Pleurotineae</taxon>
        <taxon>Pterulaceae</taxon>
        <taxon>Pterulicium</taxon>
    </lineage>
</organism>
<feature type="compositionally biased region" description="Basic and acidic residues" evidence="1">
    <location>
        <begin position="1032"/>
        <end position="1044"/>
    </location>
</feature>
<feature type="domain" description="BRCT" evidence="2">
    <location>
        <begin position="8"/>
        <end position="96"/>
    </location>
</feature>
<feature type="compositionally biased region" description="Polar residues" evidence="1">
    <location>
        <begin position="643"/>
        <end position="659"/>
    </location>
</feature>
<dbReference type="Pfam" id="PF16589">
    <property type="entry name" value="BRCT_2"/>
    <property type="match status" value="1"/>
</dbReference>
<evidence type="ECO:0000313" key="3">
    <source>
        <dbReference type="EMBL" id="TFK97821.1"/>
    </source>
</evidence>
<feature type="compositionally biased region" description="Basic and acidic residues" evidence="1">
    <location>
        <begin position="939"/>
        <end position="953"/>
    </location>
</feature>
<feature type="compositionally biased region" description="Low complexity" evidence="1">
    <location>
        <begin position="553"/>
        <end position="564"/>
    </location>
</feature>
<dbReference type="Proteomes" id="UP000305067">
    <property type="component" value="Unassembled WGS sequence"/>
</dbReference>
<feature type="compositionally biased region" description="Low complexity" evidence="1">
    <location>
        <begin position="908"/>
        <end position="938"/>
    </location>
</feature>
<dbReference type="Pfam" id="PF16770">
    <property type="entry name" value="RTT107_BRCT_5"/>
    <property type="match status" value="1"/>
</dbReference>
<feature type="domain" description="BRCT" evidence="2">
    <location>
        <begin position="1406"/>
        <end position="1504"/>
    </location>
</feature>
<dbReference type="InterPro" id="IPR036420">
    <property type="entry name" value="BRCT_dom_sf"/>
</dbReference>
<dbReference type="OrthoDB" id="342264at2759"/>
<dbReference type="GO" id="GO:0005634">
    <property type="term" value="C:nucleus"/>
    <property type="evidence" value="ECO:0007669"/>
    <property type="project" value="TreeGrafter"/>
</dbReference>
<dbReference type="Gene3D" id="3.40.50.10190">
    <property type="entry name" value="BRCT domain"/>
    <property type="match status" value="5"/>
</dbReference>
<gene>
    <name evidence="3" type="ORF">BDV98DRAFT_607302</name>
</gene>
<dbReference type="InterPro" id="IPR001357">
    <property type="entry name" value="BRCT_dom"/>
</dbReference>
<dbReference type="CDD" id="cd18432">
    <property type="entry name" value="BRCT_PAXIP1_rpt6_like"/>
    <property type="match status" value="1"/>
</dbReference>
<dbReference type="GO" id="GO:0006302">
    <property type="term" value="P:double-strand break repair"/>
    <property type="evidence" value="ECO:0007669"/>
    <property type="project" value="TreeGrafter"/>
</dbReference>
<dbReference type="PANTHER" id="PTHR47667:SF1">
    <property type="entry name" value="REGULATOR OF TY1 TRANSPOSITION PROTEIN 107"/>
    <property type="match status" value="1"/>
</dbReference>
<dbReference type="Pfam" id="PF12738">
    <property type="entry name" value="PTCB-BRCT"/>
    <property type="match status" value="1"/>
</dbReference>
<feature type="region of interest" description="Disordered" evidence="1">
    <location>
        <begin position="196"/>
        <end position="234"/>
    </location>
</feature>
<sequence length="1516" mass="164611">MAPSSSSPSPPLFSSIKFHLAGFHPSRAAELRHVLTSEGAREAEGVEDEGLTHVISTTDRFVGWEGVRKGVVVVSEMWVERSVLLRKMQDPTYFSSDPRKFFSGVVASSAGLNKRDTLILSSAISSLGGRFTPGLTRDATHLFVISPLGLKSDKYTTAMHFREETGVRVLVPHWFDDTVRLGVKVRTEGYEWPRPRVLGFDGSDDEDDERDKGTVTDGPVHGTTPAPEGGKGREVDPMKALLFKSALLSPSALPLSQESPTTDAWGGRRILLSSTLGLRGARRAAVEASIVRAGGEVVDLDYVVDGVDYDGDWVRDDDNGNNAAAGTDEEEPASVKKELERREKEAVGEADAFVTRWREGAAWKKAHASKKHIGTLSWVFYVLMIGAMSDPRDQLLHVPTRREIVSGFGGKKITITNYTGDARDYVKRLITALGGEFTASMALNNAVLVAATMVGPKAAKAKQWSIPVVNHLWLEDCFIRWKDLTTSNPRYIVWPEGLDHVDVLGQRGIREEEEDEDLAVDEEEVEVEVKVTTAKGKAKEKAKEKAKGKGKQVEVVLPRSTPSPRKTRRDPAEVVDDVTPPRANDIPPPRGTASSMLEIEEMVSMVQDVPFEDRGYEDDGGAAMDVDQDEDDEEEDEVDQLRRTSSSKNHAKSTASRTIPTARARPQTRSPPRLPSSPLPPSSLSPSPSSPPVPPLPGRKALGGEGAVGSSRPATGLGSSRPATSREALASSRPPSRTTTGRDIDRPTTGRDIDRTPSPTKRTAVYRSSAKARDKKRGEVEEESDGLNVDEEEEEEEEDEERILKGKRKGGVKGKGRKGKEVEDTGVISLSDDEAPKKGKGKTTPAGKGKAKSTSVEMDEEASDDDDLPAFHAPLPKSKPSPKKSSPKKRVQAESETEEEMEFEAVRASSSRTKPTTTKKTPAAKKNPAAKESPASPAKRTEASASPEKRAEESTSPGKRTLKRVASVLVPPLIIKNRVVPTSSMRERSESPLSSEEESPVQGKGKAGQKASGKGKGGEKAQTGEKASGKGKAAEKATEKEKAGTKKTGSPAKPKPKPKPRTSKGKEKEDAMDVDDDEEEEGEEEEEEPPAKTTSKSRPAARTASKPTVTAKTKTKTLPPPPTASPPLSQLSSEPEDRPEPPPQPSTSRSLSKRGASIKAATKLKVDMADANVFEGQRKKSVRHGMRSFDMGEERGRDDEGESEVDDGDSQETSASVLAPVKGKGKKRTTTDGDEGATATKKRKVAKGEEEDEGEDKPVVALVPSKTAGKSARGKAAVEEKQPAKVASPAKKGKAGASQSKTDYRVICTGKSTLSDETWKAFNKLGTKTVIKPEQCTHLVVEKIVRTEKFLVALSMGPYVVTEDWVKKSVKQKKILPEDQFAVRDLETEKKYNFKLAQAIENARDLRGNLFDGHTFYVTRGVISHVAYKIVQKVVQICGGKLVGSSADANILRNGIDEAGMQRRHLISMPNSEEDRKTWQPVAKAGFPVFHQDLILTSVLRQEVDWESKEFVISGK</sequence>
<dbReference type="PANTHER" id="PTHR47667">
    <property type="entry name" value="REGULATOR OF TY1 TRANSPOSITION PROTEIN 107"/>
    <property type="match status" value="1"/>
</dbReference>
<dbReference type="GO" id="GO:1990683">
    <property type="term" value="P:DNA double-strand break attachment to nuclear envelope"/>
    <property type="evidence" value="ECO:0007669"/>
    <property type="project" value="TreeGrafter"/>
</dbReference>
<protein>
    <recommendedName>
        <fullName evidence="2">BRCT domain-containing protein</fullName>
    </recommendedName>
</protein>
<dbReference type="SUPFAM" id="SSF52113">
    <property type="entry name" value="BRCT domain"/>
    <property type="match status" value="4"/>
</dbReference>
<feature type="compositionally biased region" description="Acidic residues" evidence="1">
    <location>
        <begin position="780"/>
        <end position="801"/>
    </location>
</feature>
<feature type="compositionally biased region" description="Low complexity" evidence="1">
    <location>
        <begin position="1284"/>
        <end position="1298"/>
    </location>
</feature>
<feature type="domain" description="BRCT" evidence="2">
    <location>
        <begin position="97"/>
        <end position="192"/>
    </location>
</feature>
<dbReference type="SMART" id="SM00292">
    <property type="entry name" value="BRCT"/>
    <property type="match status" value="4"/>
</dbReference>
<feature type="compositionally biased region" description="Low complexity" evidence="1">
    <location>
        <begin position="1000"/>
        <end position="1012"/>
    </location>
</feature>
<dbReference type="GO" id="GO:0035361">
    <property type="term" value="C:Cul8-RING ubiquitin ligase complex"/>
    <property type="evidence" value="ECO:0007669"/>
    <property type="project" value="TreeGrafter"/>
</dbReference>
<dbReference type="PROSITE" id="PS50172">
    <property type="entry name" value="BRCT"/>
    <property type="match status" value="5"/>
</dbReference>
<feature type="compositionally biased region" description="Basic residues" evidence="1">
    <location>
        <begin position="880"/>
        <end position="890"/>
    </location>
</feature>
<feature type="domain" description="BRCT" evidence="2">
    <location>
        <begin position="1337"/>
        <end position="1383"/>
    </location>
</feature>
<reference evidence="3 4" key="1">
    <citation type="journal article" date="2019" name="Nat. Ecol. Evol.">
        <title>Megaphylogeny resolves global patterns of mushroom evolution.</title>
        <authorList>
            <person name="Varga T."/>
            <person name="Krizsan K."/>
            <person name="Foldi C."/>
            <person name="Dima B."/>
            <person name="Sanchez-Garcia M."/>
            <person name="Sanchez-Ramirez S."/>
            <person name="Szollosi G.J."/>
            <person name="Szarkandi J.G."/>
            <person name="Papp V."/>
            <person name="Albert L."/>
            <person name="Andreopoulos W."/>
            <person name="Angelini C."/>
            <person name="Antonin V."/>
            <person name="Barry K.W."/>
            <person name="Bougher N.L."/>
            <person name="Buchanan P."/>
            <person name="Buyck B."/>
            <person name="Bense V."/>
            <person name="Catcheside P."/>
            <person name="Chovatia M."/>
            <person name="Cooper J."/>
            <person name="Damon W."/>
            <person name="Desjardin D."/>
            <person name="Finy P."/>
            <person name="Geml J."/>
            <person name="Haridas S."/>
            <person name="Hughes K."/>
            <person name="Justo A."/>
            <person name="Karasinski D."/>
            <person name="Kautmanova I."/>
            <person name="Kiss B."/>
            <person name="Kocsube S."/>
            <person name="Kotiranta H."/>
            <person name="LaButti K.M."/>
            <person name="Lechner B.E."/>
            <person name="Liimatainen K."/>
            <person name="Lipzen A."/>
            <person name="Lukacs Z."/>
            <person name="Mihaltcheva S."/>
            <person name="Morgado L.N."/>
            <person name="Niskanen T."/>
            <person name="Noordeloos M.E."/>
            <person name="Ohm R.A."/>
            <person name="Ortiz-Santana B."/>
            <person name="Ovrebo C."/>
            <person name="Racz N."/>
            <person name="Riley R."/>
            <person name="Savchenko A."/>
            <person name="Shiryaev A."/>
            <person name="Soop K."/>
            <person name="Spirin V."/>
            <person name="Szebenyi C."/>
            <person name="Tomsovsky M."/>
            <person name="Tulloss R.E."/>
            <person name="Uehling J."/>
            <person name="Grigoriev I.V."/>
            <person name="Vagvolgyi C."/>
            <person name="Papp T."/>
            <person name="Martin F.M."/>
            <person name="Miettinen O."/>
            <person name="Hibbett D.S."/>
            <person name="Nagy L.G."/>
        </authorList>
    </citation>
    <scope>NUCLEOTIDE SEQUENCE [LARGE SCALE GENOMIC DNA]</scope>
    <source>
        <strain evidence="3 4">CBS 309.79</strain>
    </source>
</reference>
<feature type="compositionally biased region" description="Basic and acidic residues" evidence="1">
    <location>
        <begin position="740"/>
        <end position="755"/>
    </location>
</feature>
<feature type="domain" description="BRCT" evidence="2">
    <location>
        <begin position="403"/>
        <end position="478"/>
    </location>
</feature>
<feature type="compositionally biased region" description="Basic residues" evidence="1">
    <location>
        <begin position="1054"/>
        <end position="1063"/>
    </location>
</feature>
<feature type="compositionally biased region" description="Pro residues" evidence="1">
    <location>
        <begin position="672"/>
        <end position="697"/>
    </location>
</feature>
<feature type="compositionally biased region" description="Low complexity" evidence="1">
    <location>
        <begin position="1103"/>
        <end position="1112"/>
    </location>
</feature>
<evidence type="ECO:0000256" key="1">
    <source>
        <dbReference type="SAM" id="MobiDB-lite"/>
    </source>
</evidence>
<dbReference type="InterPro" id="IPR053036">
    <property type="entry name" value="CellCycle_DNARepair_Reg"/>
</dbReference>
<evidence type="ECO:0000313" key="4">
    <source>
        <dbReference type="Proteomes" id="UP000305067"/>
    </source>
</evidence>
<feature type="region of interest" description="Disordered" evidence="1">
    <location>
        <begin position="313"/>
        <end position="341"/>
    </location>
</feature>
<feature type="compositionally biased region" description="Acidic residues" evidence="1">
    <location>
        <begin position="857"/>
        <end position="868"/>
    </location>
</feature>
<dbReference type="EMBL" id="ML178844">
    <property type="protein sequence ID" value="TFK97821.1"/>
    <property type="molecule type" value="Genomic_DNA"/>
</dbReference>
<name>A0A5C3Q7T0_9AGAR</name>
<accession>A0A5C3Q7T0</accession>
<feature type="region of interest" description="Disordered" evidence="1">
    <location>
        <begin position="540"/>
        <end position="1298"/>
    </location>
</feature>
<feature type="compositionally biased region" description="Acidic residues" evidence="1">
    <location>
        <begin position="1072"/>
        <end position="1088"/>
    </location>
</feature>
<feature type="compositionally biased region" description="Basic residues" evidence="1">
    <location>
        <begin position="805"/>
        <end position="818"/>
    </location>
</feature>
<dbReference type="CDD" id="cd17743">
    <property type="entry name" value="BRCT_BRC1_like_rpt5"/>
    <property type="match status" value="1"/>
</dbReference>
<proteinExistence type="predicted"/>
<dbReference type="Pfam" id="PF00533">
    <property type="entry name" value="BRCT"/>
    <property type="match status" value="1"/>
</dbReference>
<feature type="compositionally biased region" description="Acidic residues" evidence="1">
    <location>
        <begin position="615"/>
        <end position="638"/>
    </location>
</feature>